<dbReference type="Proteomes" id="UP000707731">
    <property type="component" value="Unassembled WGS sequence"/>
</dbReference>
<dbReference type="InterPro" id="IPR042095">
    <property type="entry name" value="SUMF_sf"/>
</dbReference>
<dbReference type="Gene3D" id="3.90.1580.10">
    <property type="entry name" value="paralog of FGE (formylglycine-generating enzyme)"/>
    <property type="match status" value="1"/>
</dbReference>
<dbReference type="SUPFAM" id="SSF56436">
    <property type="entry name" value="C-type lectin-like"/>
    <property type="match status" value="1"/>
</dbReference>
<dbReference type="Pfam" id="PF03781">
    <property type="entry name" value="FGE-sulfatase"/>
    <property type="match status" value="1"/>
</dbReference>
<organism evidence="2 3">
    <name type="scientific">Nocardia higoensis</name>
    <dbReference type="NCBI Taxonomy" id="228599"/>
    <lineage>
        <taxon>Bacteria</taxon>
        <taxon>Bacillati</taxon>
        <taxon>Actinomycetota</taxon>
        <taxon>Actinomycetes</taxon>
        <taxon>Mycobacteriales</taxon>
        <taxon>Nocardiaceae</taxon>
        <taxon>Nocardia</taxon>
    </lineage>
</organism>
<evidence type="ECO:0000313" key="2">
    <source>
        <dbReference type="EMBL" id="MBF6353132.1"/>
    </source>
</evidence>
<evidence type="ECO:0000313" key="3">
    <source>
        <dbReference type="Proteomes" id="UP000707731"/>
    </source>
</evidence>
<dbReference type="InterPro" id="IPR005532">
    <property type="entry name" value="SUMF_dom"/>
</dbReference>
<feature type="domain" description="Sulfatase-modifying factor enzyme-like" evidence="1">
    <location>
        <begin position="8"/>
        <end position="309"/>
    </location>
</feature>
<evidence type="ECO:0000259" key="1">
    <source>
        <dbReference type="Pfam" id="PF03781"/>
    </source>
</evidence>
<reference evidence="2 3" key="1">
    <citation type="submission" date="2020-10" db="EMBL/GenBank/DDBJ databases">
        <title>Identification of Nocardia species via Next-generation sequencing and recognition of intraspecies genetic diversity.</title>
        <authorList>
            <person name="Li P."/>
            <person name="Li P."/>
            <person name="Lu B."/>
        </authorList>
    </citation>
    <scope>NUCLEOTIDE SEQUENCE [LARGE SCALE GENOMIC DNA]</scope>
    <source>
        <strain evidence="2 3">BJ06-0143</strain>
    </source>
</reference>
<protein>
    <submittedName>
        <fullName evidence="2">Formylglycine-generating enzyme family protein</fullName>
    </submittedName>
</protein>
<dbReference type="PANTHER" id="PTHR23150:SF19">
    <property type="entry name" value="FORMYLGLYCINE-GENERATING ENZYME"/>
    <property type="match status" value="1"/>
</dbReference>
<dbReference type="RefSeq" id="WP_195002222.1">
    <property type="nucleotide sequence ID" value="NZ_JADLQN010000001.1"/>
</dbReference>
<keyword evidence="3" id="KW-1185">Reference proteome</keyword>
<dbReference type="InterPro" id="IPR051043">
    <property type="entry name" value="Sulfatase_Mod_Factor_Kinase"/>
</dbReference>
<sequence length="312" mass="34925">MTRTTPKNMEWIPGGTFWMGSRDFYPEERPVHQVSVDGFWMDIHPVTVAEFLRFVKDTGHRTTAETPPDPAQYPAADPSLLVPGSLVFTPTRGPVPLDDYRRWWSFVPGADWRHPRGPGSNLDGRQRHPVTHVSWFDAMAYAQWAGKELPTESEWEFAARGGLDRQPFVWGATHEPHGRRAANVWQGRFPWENLNNDGVADTSPVGRFPPNGYRLSDMAGNVWEWTADHYTADHSGAGTMASSGKSCCIPADPRITVAPASEPGEPYARRVIKGGSHLCAPNYCLRYRPAARQGETEDTSTCHIGFRCIIRP</sequence>
<proteinExistence type="predicted"/>
<comment type="caution">
    <text evidence="2">The sequence shown here is derived from an EMBL/GenBank/DDBJ whole genome shotgun (WGS) entry which is preliminary data.</text>
</comment>
<dbReference type="InterPro" id="IPR016187">
    <property type="entry name" value="CTDL_fold"/>
</dbReference>
<dbReference type="EMBL" id="JADLQN010000001">
    <property type="protein sequence ID" value="MBF6353132.1"/>
    <property type="molecule type" value="Genomic_DNA"/>
</dbReference>
<accession>A0ABS0D634</accession>
<dbReference type="PANTHER" id="PTHR23150">
    <property type="entry name" value="SULFATASE MODIFYING FACTOR 1, 2"/>
    <property type="match status" value="1"/>
</dbReference>
<gene>
    <name evidence="2" type="ORF">IU449_00965</name>
</gene>
<name>A0ABS0D634_9NOCA</name>